<dbReference type="Proteomes" id="UP001596547">
    <property type="component" value="Unassembled WGS sequence"/>
</dbReference>
<dbReference type="FunFam" id="3.40.1080.20:FF:000001">
    <property type="entry name" value="Acetyl-CoA hydrolase Ach1"/>
    <property type="match status" value="1"/>
</dbReference>
<dbReference type="InterPro" id="IPR026888">
    <property type="entry name" value="AcetylCoA_hyd_C"/>
</dbReference>
<comment type="caution">
    <text evidence="4">The sequence shown here is derived from an EMBL/GenBank/DDBJ whole genome shotgun (WGS) entry which is preliminary data.</text>
</comment>
<dbReference type="RefSeq" id="WP_276306427.1">
    <property type="nucleotide sequence ID" value="NZ_CP119993.1"/>
</dbReference>
<dbReference type="PANTHER" id="PTHR43609:SF1">
    <property type="entry name" value="ACETYL-COA HYDROLASE"/>
    <property type="match status" value="1"/>
</dbReference>
<evidence type="ECO:0000313" key="5">
    <source>
        <dbReference type="Proteomes" id="UP001596547"/>
    </source>
</evidence>
<keyword evidence="5" id="KW-1185">Reference proteome</keyword>
<keyword evidence="4" id="KW-0378">Hydrolase</keyword>
<dbReference type="GeneID" id="79317076"/>
<dbReference type="EMBL" id="JBHTBF010000003">
    <property type="protein sequence ID" value="MFC7318735.1"/>
    <property type="molecule type" value="Genomic_DNA"/>
</dbReference>
<dbReference type="SUPFAM" id="SSF100950">
    <property type="entry name" value="NagB/RpiA/CoA transferase-like"/>
    <property type="match status" value="2"/>
</dbReference>
<comment type="similarity">
    <text evidence="1">Belongs to the acetyl-CoA hydrolase/transferase family.</text>
</comment>
<organism evidence="4 5">
    <name type="scientific">Halomarina halobia</name>
    <dbReference type="NCBI Taxonomy" id="3033386"/>
    <lineage>
        <taxon>Archaea</taxon>
        <taxon>Methanobacteriati</taxon>
        <taxon>Methanobacteriota</taxon>
        <taxon>Stenosarchaea group</taxon>
        <taxon>Halobacteria</taxon>
        <taxon>Halobacteriales</taxon>
        <taxon>Natronomonadaceae</taxon>
        <taxon>Halomarina</taxon>
    </lineage>
</organism>
<dbReference type="Pfam" id="PF13336">
    <property type="entry name" value="AcetylCoA_hyd_C"/>
    <property type="match status" value="1"/>
</dbReference>
<accession>A0ABD6AEE9</accession>
<feature type="domain" description="Acetyl-CoA hydrolase/transferase N-terminal" evidence="2">
    <location>
        <begin position="17"/>
        <end position="163"/>
    </location>
</feature>
<dbReference type="GO" id="GO:0016787">
    <property type="term" value="F:hydrolase activity"/>
    <property type="evidence" value="ECO:0007669"/>
    <property type="project" value="UniProtKB-KW"/>
</dbReference>
<evidence type="ECO:0000256" key="1">
    <source>
        <dbReference type="ARBA" id="ARBA00009632"/>
    </source>
</evidence>
<dbReference type="PANTHER" id="PTHR43609">
    <property type="entry name" value="ACETYL-COA HYDROLASE"/>
    <property type="match status" value="1"/>
</dbReference>
<evidence type="ECO:0000259" key="2">
    <source>
        <dbReference type="Pfam" id="PF02550"/>
    </source>
</evidence>
<feature type="domain" description="Acetyl-CoA hydrolase/transferase C-terminal" evidence="3">
    <location>
        <begin position="312"/>
        <end position="458"/>
    </location>
</feature>
<dbReference type="Pfam" id="PF02550">
    <property type="entry name" value="AcetylCoA_hydro"/>
    <property type="match status" value="1"/>
</dbReference>
<dbReference type="Gene3D" id="3.40.1080.10">
    <property type="entry name" value="Glutaconate Coenzyme A-transferase"/>
    <property type="match status" value="1"/>
</dbReference>
<reference evidence="4 5" key="1">
    <citation type="journal article" date="2019" name="Int. J. Syst. Evol. Microbiol.">
        <title>The Global Catalogue of Microorganisms (GCM) 10K type strain sequencing project: providing services to taxonomists for standard genome sequencing and annotation.</title>
        <authorList>
            <consortium name="The Broad Institute Genomics Platform"/>
            <consortium name="The Broad Institute Genome Sequencing Center for Infectious Disease"/>
            <person name="Wu L."/>
            <person name="Ma J."/>
        </authorList>
    </citation>
    <scope>NUCLEOTIDE SEQUENCE [LARGE SCALE GENOMIC DNA]</scope>
    <source>
        <strain evidence="4 5">PSR21</strain>
    </source>
</reference>
<evidence type="ECO:0000313" key="4">
    <source>
        <dbReference type="EMBL" id="MFC7318735.1"/>
    </source>
</evidence>
<dbReference type="Gene3D" id="3.40.1080.20">
    <property type="entry name" value="Acetyl-CoA hydrolase/transferase C-terminal domain"/>
    <property type="match status" value="1"/>
</dbReference>
<gene>
    <name evidence="4" type="ORF">ACFQPE_18320</name>
</gene>
<dbReference type="InterPro" id="IPR037171">
    <property type="entry name" value="NagB/RpiA_transferase-like"/>
</dbReference>
<dbReference type="InterPro" id="IPR038460">
    <property type="entry name" value="AcetylCoA_hyd_C_sf"/>
</dbReference>
<dbReference type="InterPro" id="IPR003702">
    <property type="entry name" value="ActCoA_hydro_N"/>
</dbReference>
<proteinExistence type="inferred from homology"/>
<evidence type="ECO:0000259" key="3">
    <source>
        <dbReference type="Pfam" id="PF13336"/>
    </source>
</evidence>
<dbReference type="AlphaFoldDB" id="A0ABD6AEE9"/>
<dbReference type="InterPro" id="IPR046433">
    <property type="entry name" value="ActCoA_hydro"/>
</dbReference>
<protein>
    <submittedName>
        <fullName evidence="4">Acetyl-CoA hydrolase/transferase C-terminal domain-containing protein</fullName>
    </submittedName>
</protein>
<name>A0ABD6AEE9_9EURY</name>
<sequence>MNRVAVDLPVEDAPSAAARVPDDGRLAVSGFGSVGYPKAVPLALAESTGRTLSLTVVSGGSVGDEIDTALVEAGAIERRFPYQARPAAREAVNARRIAFQDRHIAGLGDEVVSGGLVAPDVAVVEALAVGEDWLIPSTSIGHTPAFVEAADRLIVEVNRAQPLSLRRLHDVYRPGRPPNREPIPLTAPNARIGESRISFPREKLVSVVETDRRDSPYAFRDPSSTDRAIAANLSAFLATEIARNPAFASSVNLQFGVGSLGNALMGELDGVDVGDRTVAYYGEVIQDSLLDLIDDGTLSVASATSLALSAEGQDRLFEDVERYADGIVLRPADVSNSPEVIRRLGVVAVNSALEVDLYGHVNSTHVGGTRVLNGVGGSGDFNRNALVSVTALPSRVRGKGVSRIVPMVPHVDHTEHDVSVVVTERGVADLRGLGPSERADLLVEECAHPDDRPALRAYLDRARGRGGHMPHDLETVFDWA</sequence>